<keyword evidence="2" id="KW-0677">Repeat</keyword>
<dbReference type="eggNOG" id="ENOG502SD6T">
    <property type="taxonomic scope" value="Eukaryota"/>
</dbReference>
<dbReference type="KEGG" id="mtr:11419309"/>
<reference evidence="7" key="5">
    <citation type="journal article" date="2018" name="Nat. Plants">
        <title>Whole-genome landscape of Medicago truncatula symbiotic genes.</title>
        <authorList>
            <person name="Pecrix Y."/>
            <person name="Gamas P."/>
            <person name="Carrere S."/>
        </authorList>
    </citation>
    <scope>NUCLEOTIDE SEQUENCE</scope>
    <source>
        <tissue evidence="7">Leaves</tissue>
    </source>
</reference>
<evidence type="ECO:0000313" key="9">
    <source>
        <dbReference type="Proteomes" id="UP000002051"/>
    </source>
</evidence>
<organism evidence="6 9">
    <name type="scientific">Medicago truncatula</name>
    <name type="common">Barrel medic</name>
    <name type="synonym">Medicago tribuloides</name>
    <dbReference type="NCBI Taxonomy" id="3880"/>
    <lineage>
        <taxon>Eukaryota</taxon>
        <taxon>Viridiplantae</taxon>
        <taxon>Streptophyta</taxon>
        <taxon>Embryophyta</taxon>
        <taxon>Tracheophyta</taxon>
        <taxon>Spermatophyta</taxon>
        <taxon>Magnoliopsida</taxon>
        <taxon>eudicotyledons</taxon>
        <taxon>Gunneridae</taxon>
        <taxon>Pentapetalae</taxon>
        <taxon>rosids</taxon>
        <taxon>fabids</taxon>
        <taxon>Fabales</taxon>
        <taxon>Fabaceae</taxon>
        <taxon>Papilionoideae</taxon>
        <taxon>50 kb inversion clade</taxon>
        <taxon>NPAAA clade</taxon>
        <taxon>Hologalegina</taxon>
        <taxon>IRL clade</taxon>
        <taxon>Trifolieae</taxon>
        <taxon>Medicago</taxon>
    </lineage>
</organism>
<evidence type="ECO:0000256" key="2">
    <source>
        <dbReference type="ARBA" id="ARBA00022737"/>
    </source>
</evidence>
<dbReference type="GO" id="GO:0006952">
    <property type="term" value="P:defense response"/>
    <property type="evidence" value="ECO:0007669"/>
    <property type="project" value="UniProtKB-KW"/>
</dbReference>
<dbReference type="Pfam" id="PF23282">
    <property type="entry name" value="WHD_ROQ1"/>
    <property type="match status" value="1"/>
</dbReference>
<proteinExistence type="predicted"/>
<dbReference type="OrthoDB" id="1344914at2759"/>
<evidence type="ECO:0000313" key="7">
    <source>
        <dbReference type="EMBL" id="RHN52360.1"/>
    </source>
</evidence>
<dbReference type="PRINTS" id="PR00364">
    <property type="entry name" value="DISEASERSIST"/>
</dbReference>
<evidence type="ECO:0000313" key="10">
    <source>
        <dbReference type="Proteomes" id="UP000265566"/>
    </source>
</evidence>
<dbReference type="InterPro" id="IPR042197">
    <property type="entry name" value="Apaf_helical"/>
</dbReference>
<dbReference type="GO" id="GO:0043531">
    <property type="term" value="F:ADP binding"/>
    <property type="evidence" value="ECO:0007669"/>
    <property type="project" value="InterPro"/>
</dbReference>
<dbReference type="InterPro" id="IPR002182">
    <property type="entry name" value="NB-ARC"/>
</dbReference>
<dbReference type="PaxDb" id="3880-AES76176"/>
<evidence type="ECO:0000313" key="6">
    <source>
        <dbReference type="EMBL" id="AES76176.1"/>
    </source>
</evidence>
<name>G7KIF6_MEDTR</name>
<dbReference type="Gene3D" id="3.40.50.10140">
    <property type="entry name" value="Toll/interleukin-1 receptor homology (TIR) domain"/>
    <property type="match status" value="1"/>
</dbReference>
<dbReference type="InterPro" id="IPR035897">
    <property type="entry name" value="Toll_tir_struct_dom_sf"/>
</dbReference>
<reference evidence="10" key="4">
    <citation type="journal article" date="2018" name="Nat. Plants">
        <title>Whole-genome landscape of Medicago truncatula symbiotic genes.</title>
        <authorList>
            <person name="Pecrix Y."/>
            <person name="Staton S.E."/>
            <person name="Sallet E."/>
            <person name="Lelandais-Briere C."/>
            <person name="Moreau S."/>
            <person name="Carrere S."/>
            <person name="Blein T."/>
            <person name="Jardinaud M.F."/>
            <person name="Latrasse D."/>
            <person name="Zouine M."/>
            <person name="Zahm M."/>
            <person name="Kreplak J."/>
            <person name="Mayjonade B."/>
            <person name="Satge C."/>
            <person name="Perez M."/>
            <person name="Cauet S."/>
            <person name="Marande W."/>
            <person name="Chantry-Darmon C."/>
            <person name="Lopez-Roques C."/>
            <person name="Bouchez O."/>
            <person name="Berard A."/>
            <person name="Debelle F."/>
            <person name="Munos S."/>
            <person name="Bendahmane A."/>
            <person name="Berges H."/>
            <person name="Niebel A."/>
            <person name="Buitink J."/>
            <person name="Frugier F."/>
            <person name="Benhamed M."/>
            <person name="Crespi M."/>
            <person name="Gouzy J."/>
            <person name="Gamas P."/>
        </authorList>
    </citation>
    <scope>NUCLEOTIDE SEQUENCE [LARGE SCALE GENOMIC DNA]</scope>
    <source>
        <strain evidence="10">cv. Jemalong A17</strain>
    </source>
</reference>
<dbReference type="Pfam" id="PF00931">
    <property type="entry name" value="NB-ARC"/>
    <property type="match status" value="1"/>
</dbReference>
<dbReference type="SUPFAM" id="SSF52540">
    <property type="entry name" value="P-loop containing nucleoside triphosphate hydrolases"/>
    <property type="match status" value="1"/>
</dbReference>
<dbReference type="PROSITE" id="PS50104">
    <property type="entry name" value="TIR"/>
    <property type="match status" value="1"/>
</dbReference>
<dbReference type="EnsemblPlants" id="AES76176">
    <property type="protein sequence ID" value="AES76176"/>
    <property type="gene ID" value="MTR_6g072460"/>
</dbReference>
<keyword evidence="9" id="KW-1185">Reference proteome</keyword>
<dbReference type="OMA" id="LINIHEC"/>
<accession>G7KIF6</accession>
<reference evidence="8" key="3">
    <citation type="submission" date="2015-04" db="UniProtKB">
        <authorList>
            <consortium name="EnsemblPlants"/>
        </authorList>
    </citation>
    <scope>IDENTIFICATION</scope>
    <source>
        <strain evidence="8">cv. Jemalong A17</strain>
    </source>
</reference>
<keyword evidence="1" id="KW-0433">Leucine-rich repeat</keyword>
<keyword evidence="3" id="KW-0611">Plant defense</keyword>
<dbReference type="PANTHER" id="PTHR11017">
    <property type="entry name" value="LEUCINE-RICH REPEAT-CONTAINING PROTEIN"/>
    <property type="match status" value="1"/>
</dbReference>
<dbReference type="EMBL" id="CM001222">
    <property type="protein sequence ID" value="AES76176.1"/>
    <property type="molecule type" value="Genomic_DNA"/>
</dbReference>
<dbReference type="Gene3D" id="1.10.8.430">
    <property type="entry name" value="Helical domain of apoptotic protease-activating factors"/>
    <property type="match status" value="1"/>
</dbReference>
<reference evidence="6 9" key="2">
    <citation type="journal article" date="2014" name="BMC Genomics">
        <title>An improved genome release (version Mt4.0) for the model legume Medicago truncatula.</title>
        <authorList>
            <person name="Tang H."/>
            <person name="Krishnakumar V."/>
            <person name="Bidwell S."/>
            <person name="Rosen B."/>
            <person name="Chan A."/>
            <person name="Zhou S."/>
            <person name="Gentzbittel L."/>
            <person name="Childs K.L."/>
            <person name="Yandell M."/>
            <person name="Gundlach H."/>
            <person name="Mayer K.F."/>
            <person name="Schwartz D.C."/>
            <person name="Town C.D."/>
        </authorList>
    </citation>
    <scope>GENOME REANNOTATION</scope>
    <source>
        <strain evidence="8 9">cv. Jemalong A17</strain>
    </source>
</reference>
<dbReference type="Gene3D" id="3.40.50.300">
    <property type="entry name" value="P-loop containing nucleotide triphosphate hydrolases"/>
    <property type="match status" value="1"/>
</dbReference>
<evidence type="ECO:0000259" key="5">
    <source>
        <dbReference type="PROSITE" id="PS50104"/>
    </source>
</evidence>
<gene>
    <name evidence="8" type="primary">11419309</name>
    <name evidence="6" type="ordered locus">MTR_6g072460</name>
    <name evidence="7" type="ORF">MtrunA17_Chr6g0479651</name>
</gene>
<dbReference type="InterPro" id="IPR058192">
    <property type="entry name" value="WHD_ROQ1-like"/>
</dbReference>
<dbReference type="SUPFAM" id="SSF52200">
    <property type="entry name" value="Toll/Interleukin receptor TIR domain"/>
    <property type="match status" value="1"/>
</dbReference>
<dbReference type="GO" id="GO:0003677">
    <property type="term" value="F:DNA binding"/>
    <property type="evidence" value="ECO:0007669"/>
    <property type="project" value="UniProtKB-KW"/>
</dbReference>
<dbReference type="Gramene" id="rna37025">
    <property type="protein sequence ID" value="RHN52360.1"/>
    <property type="gene ID" value="gene37025"/>
</dbReference>
<dbReference type="EMBL" id="PSQE01000006">
    <property type="protein sequence ID" value="RHN52360.1"/>
    <property type="molecule type" value="Genomic_DNA"/>
</dbReference>
<evidence type="ECO:0000256" key="1">
    <source>
        <dbReference type="ARBA" id="ARBA00022614"/>
    </source>
</evidence>
<dbReference type="ExpressionAtlas" id="G7KIF6">
    <property type="expression patterns" value="differential"/>
</dbReference>
<dbReference type="Gene3D" id="3.80.10.10">
    <property type="entry name" value="Ribonuclease Inhibitor"/>
    <property type="match status" value="2"/>
</dbReference>
<dbReference type="SMART" id="SM00255">
    <property type="entry name" value="TIR"/>
    <property type="match status" value="1"/>
</dbReference>
<dbReference type="Pfam" id="PF23286">
    <property type="entry name" value="LRR_13"/>
    <property type="match status" value="1"/>
</dbReference>
<reference evidence="6 9" key="1">
    <citation type="journal article" date="2011" name="Nature">
        <title>The Medicago genome provides insight into the evolution of rhizobial symbioses.</title>
        <authorList>
            <person name="Young N.D."/>
            <person name="Debelle F."/>
            <person name="Oldroyd G.E."/>
            <person name="Geurts R."/>
            <person name="Cannon S.B."/>
            <person name="Udvardi M.K."/>
            <person name="Benedito V.A."/>
            <person name="Mayer K.F."/>
            <person name="Gouzy J."/>
            <person name="Schoof H."/>
            <person name="Van de Peer Y."/>
            <person name="Proost S."/>
            <person name="Cook D.R."/>
            <person name="Meyers B.C."/>
            <person name="Spannagl M."/>
            <person name="Cheung F."/>
            <person name="De Mita S."/>
            <person name="Krishnakumar V."/>
            <person name="Gundlach H."/>
            <person name="Zhou S."/>
            <person name="Mudge J."/>
            <person name="Bharti A.K."/>
            <person name="Murray J.D."/>
            <person name="Naoumkina M.A."/>
            <person name="Rosen B."/>
            <person name="Silverstein K.A."/>
            <person name="Tang H."/>
            <person name="Rombauts S."/>
            <person name="Zhao P.X."/>
            <person name="Zhou P."/>
            <person name="Barbe V."/>
            <person name="Bardou P."/>
            <person name="Bechner M."/>
            <person name="Bellec A."/>
            <person name="Berger A."/>
            <person name="Berges H."/>
            <person name="Bidwell S."/>
            <person name="Bisseling T."/>
            <person name="Choisne N."/>
            <person name="Couloux A."/>
            <person name="Denny R."/>
            <person name="Deshpande S."/>
            <person name="Dai X."/>
            <person name="Doyle J.J."/>
            <person name="Dudez A.M."/>
            <person name="Farmer A.D."/>
            <person name="Fouteau S."/>
            <person name="Franken C."/>
            <person name="Gibelin C."/>
            <person name="Gish J."/>
            <person name="Goldstein S."/>
            <person name="Gonzalez A.J."/>
            <person name="Green P.J."/>
            <person name="Hallab A."/>
            <person name="Hartog M."/>
            <person name="Hua A."/>
            <person name="Humphray S.J."/>
            <person name="Jeong D.H."/>
            <person name="Jing Y."/>
            <person name="Jocker A."/>
            <person name="Kenton S.M."/>
            <person name="Kim D.J."/>
            <person name="Klee K."/>
            <person name="Lai H."/>
            <person name="Lang C."/>
            <person name="Lin S."/>
            <person name="Macmil S.L."/>
            <person name="Magdelenat G."/>
            <person name="Matthews L."/>
            <person name="McCorrison J."/>
            <person name="Monaghan E.L."/>
            <person name="Mun J.H."/>
            <person name="Najar F.Z."/>
            <person name="Nicholson C."/>
            <person name="Noirot C."/>
            <person name="O'Bleness M."/>
            <person name="Paule C.R."/>
            <person name="Poulain J."/>
            <person name="Prion F."/>
            <person name="Qin B."/>
            <person name="Qu C."/>
            <person name="Retzel E.F."/>
            <person name="Riddle C."/>
            <person name="Sallet E."/>
            <person name="Samain S."/>
            <person name="Samson N."/>
            <person name="Sanders I."/>
            <person name="Saurat O."/>
            <person name="Scarpelli C."/>
            <person name="Schiex T."/>
            <person name="Segurens B."/>
            <person name="Severin A.J."/>
            <person name="Sherrier D.J."/>
            <person name="Shi R."/>
            <person name="Sims S."/>
            <person name="Singer S.R."/>
            <person name="Sinharoy S."/>
            <person name="Sterck L."/>
            <person name="Viollet A."/>
            <person name="Wang B.B."/>
            <person name="Wang K."/>
            <person name="Wang M."/>
            <person name="Wang X."/>
            <person name="Warfsmann J."/>
            <person name="Weissenbach J."/>
            <person name="White D.D."/>
            <person name="White J.D."/>
            <person name="Wiley G.B."/>
            <person name="Wincker P."/>
            <person name="Xing Y."/>
            <person name="Yang L."/>
            <person name="Yao Z."/>
            <person name="Ying F."/>
            <person name="Zhai J."/>
            <person name="Zhou L."/>
            <person name="Zuber A."/>
            <person name="Denarie J."/>
            <person name="Dixon R.A."/>
            <person name="May G.D."/>
            <person name="Schwartz D.C."/>
            <person name="Rogers J."/>
            <person name="Quetier F."/>
            <person name="Town C.D."/>
            <person name="Roe B.A."/>
        </authorList>
    </citation>
    <scope>NUCLEOTIDE SEQUENCE [LARGE SCALE GENOMIC DNA]</scope>
    <source>
        <strain evidence="6">A17</strain>
        <strain evidence="8 9">cv. Jemalong A17</strain>
    </source>
</reference>
<evidence type="ECO:0000256" key="4">
    <source>
        <dbReference type="ARBA" id="ARBA00023027"/>
    </source>
</evidence>
<dbReference type="InterPro" id="IPR036390">
    <property type="entry name" value="WH_DNA-bd_sf"/>
</dbReference>
<dbReference type="InterPro" id="IPR000157">
    <property type="entry name" value="TIR_dom"/>
</dbReference>
<dbReference type="SUPFAM" id="SSF46785">
    <property type="entry name" value="Winged helix' DNA-binding domain"/>
    <property type="match status" value="1"/>
</dbReference>
<dbReference type="InterPro" id="IPR058546">
    <property type="entry name" value="RPS4B/Roq1-like_LRR"/>
</dbReference>
<keyword evidence="7" id="KW-0238">DNA-binding</keyword>
<sequence>MAMQLPSSSSSSSLSNDFIYDVFISFRGIDTRSGFTGHLYKALCDKGIRTFIDDKELQRGDEITPSLLKSIEHSRIAIIVFSENYATSSFCLDELVHIINYFKEKGRLVLPVFYGVEPSHVRHQNNKYGEALTEFEEMFQNNKENMDRLQKWKIALNQVGNLSGFHFKKDAYEYEFIKKIVTEISKKINRGLLEVADHPIVGLESRLLHVMSLLDVGCDDGACMIGICGSGGLGKTTLTRALYNLIADQFDGLCFLHSVRENSIKYGLEHLQKQLLSKTLGEEFNFGHVSEGIPIIKDRLHQKKVLLILDDVDKPKQLKVLVGEPGWLGPGSRVIITTRDRHLLSCHGITRIYDLDGLNDKEALELFIKMAFKSNIIDSSYDYILNRAVKYTSGLPLAIEVVGSNLFGKSIEEWESTLDKYERTPPEDIQNIFKVSFDALDKEEKSVFLDIVCCFKGCPLAYVEKILHFHYGYCIKSHIGVLVEKSLIKTYIEYDWRRRPTNVIVTLHDLIEHTGKEIVQQESPEEPGERSRLWCQDDIVHVLKENIGTSKIEMIYLNFPTKNSEIDWNGKAFKKMTKLKTLIIENGQFSKGPKHLPSTLRVLKWNRYPSESMSSSVFNKTFEKMKILKIDNCEYLTNISDVSFLPNLEKISFKNCKSLVRIHDSIGFLSQLQILNAADCNKLLSFPPLKLKSLRKLKLSGCTSLKKFPEILGKMENIKKIILRKTGIEELPFSFNNLIGLTDLTIEGCGKLSLPSSILMMLNLLEVSIFGYSQLLPKQNDNLSSTLSSNVNVLRLNASNHEFLTIALMWFSNVETLYLSGSTIKILPESLKNCLSIKCIDLDGCETLEEIKGIPPNLITLSALRCKSLTSSSKSMLISQELHLAGSIECCFPSSPSERTPEWFEYQRRESISFSFRNNFPSLVFLFSSRVNHPSYYSRDYIVNPFDSIRVHLIINENVYNCGIGLEPGHTYLFPFNVQDWYLEEYHKFKSMLDDALLKNEWIHAEVRFCNWGKEYVVESGIHVIKHLTNMDDFQFTDSFLCKNRISDEYLKSSRSDMKLLSDEDISATLPRYRALRRNMLTLLLRYQRYYSVPNPYYKKIDSQTCSMM</sequence>
<evidence type="ECO:0000313" key="8">
    <source>
        <dbReference type="EnsemblPlants" id="AES76176"/>
    </source>
</evidence>
<dbReference type="Proteomes" id="UP000002051">
    <property type="component" value="Chromosome 6"/>
</dbReference>
<dbReference type="AlphaFoldDB" id="G7KIF6"/>
<feature type="domain" description="TIR" evidence="5">
    <location>
        <begin position="18"/>
        <end position="188"/>
    </location>
</feature>
<dbReference type="InterPro" id="IPR032675">
    <property type="entry name" value="LRR_dom_sf"/>
</dbReference>
<dbReference type="GO" id="GO:0007165">
    <property type="term" value="P:signal transduction"/>
    <property type="evidence" value="ECO:0007669"/>
    <property type="project" value="InterPro"/>
</dbReference>
<dbReference type="FunFam" id="3.40.50.10140:FF:000007">
    <property type="entry name" value="Disease resistance protein (TIR-NBS-LRR class)"/>
    <property type="match status" value="1"/>
</dbReference>
<dbReference type="SUPFAM" id="SSF52058">
    <property type="entry name" value="L domain-like"/>
    <property type="match status" value="1"/>
</dbReference>
<dbReference type="Proteomes" id="UP000265566">
    <property type="component" value="Chromosome 6"/>
</dbReference>
<dbReference type="InterPro" id="IPR027417">
    <property type="entry name" value="P-loop_NTPase"/>
</dbReference>
<keyword evidence="4" id="KW-0520">NAD</keyword>
<dbReference type="Pfam" id="PF01582">
    <property type="entry name" value="TIR"/>
    <property type="match status" value="1"/>
</dbReference>
<protein>
    <submittedName>
        <fullName evidence="6">Disease resistance protein (TIR-NBS-LRR class)</fullName>
    </submittedName>
    <submittedName>
        <fullName evidence="7">Putative TIR domain, winged helix-turn-helix DNA-binding domain-containing protein</fullName>
    </submittedName>
</protein>
<dbReference type="PANTHER" id="PTHR11017:SF219">
    <property type="entry name" value="ARCHAEAL ATPASE"/>
    <property type="match status" value="1"/>
</dbReference>
<evidence type="ECO:0000256" key="3">
    <source>
        <dbReference type="ARBA" id="ARBA00022821"/>
    </source>
</evidence>
<dbReference type="InterPro" id="IPR044974">
    <property type="entry name" value="Disease_R_plants"/>
</dbReference>